<accession>A0ABU3T4H0</accession>
<comment type="caution">
    <text evidence="3">The sequence shown here is derived from an EMBL/GenBank/DDBJ whole genome shotgun (WGS) entry which is preliminary data.</text>
</comment>
<evidence type="ECO:0000313" key="3">
    <source>
        <dbReference type="EMBL" id="MDU0366256.1"/>
    </source>
</evidence>
<comment type="similarity">
    <text evidence="1">Belongs to the SURF1 family.</text>
</comment>
<dbReference type="Pfam" id="PF02104">
    <property type="entry name" value="SURF1"/>
    <property type="match status" value="1"/>
</dbReference>
<keyword evidence="1" id="KW-0812">Transmembrane</keyword>
<name>A0ABU3T4H0_9MICO</name>
<keyword evidence="1" id="KW-0472">Membrane</keyword>
<feature type="transmembrane region" description="Helical" evidence="1">
    <location>
        <begin position="237"/>
        <end position="258"/>
    </location>
</feature>
<comment type="subcellular location">
    <subcellularLocation>
        <location evidence="1">Cell membrane</location>
        <topology evidence="1">Multi-pass membrane protein</topology>
    </subcellularLocation>
</comment>
<dbReference type="EMBL" id="JAWDIS010000001">
    <property type="protein sequence ID" value="MDU0366256.1"/>
    <property type="molecule type" value="Genomic_DNA"/>
</dbReference>
<dbReference type="RefSeq" id="WP_315993521.1">
    <property type="nucleotide sequence ID" value="NZ_JAWDIS010000001.1"/>
</dbReference>
<reference evidence="3 4" key="1">
    <citation type="submission" date="2023-09" db="EMBL/GenBank/DDBJ databases">
        <title>Microbacterium fusihabitans sp. nov., Microbacterium phycihabitans sp. nov., and Microbacterium cervinum sp. nov., isolated from dried seaweeds of beach.</title>
        <authorList>
            <person name="Lee S.D."/>
        </authorList>
    </citation>
    <scope>NUCLEOTIDE SEQUENCE [LARGE SCALE GENOMIC DNA]</scope>
    <source>
        <strain evidence="3 4">KSW4-17</strain>
    </source>
</reference>
<evidence type="ECO:0000256" key="1">
    <source>
        <dbReference type="RuleBase" id="RU363076"/>
    </source>
</evidence>
<feature type="region of interest" description="Disordered" evidence="2">
    <location>
        <begin position="269"/>
        <end position="294"/>
    </location>
</feature>
<evidence type="ECO:0000256" key="2">
    <source>
        <dbReference type="SAM" id="MobiDB-lite"/>
    </source>
</evidence>
<keyword evidence="1" id="KW-1003">Cell membrane</keyword>
<dbReference type="Proteomes" id="UP001263371">
    <property type="component" value="Unassembled WGS sequence"/>
</dbReference>
<sequence>MTSTPATAPAPPQIFPPTLREVMLRPRWIALLAFSLVVAGALAWLGQWQLGRAVDTSPPEPGQTEVVRPLDDVVQPGDYLPEPLVGQRVEVTGTWVASDFIVVASRFNDDVEGYWVTGQLRVSGTTEPTSIAVATGWTSDLGRANAAAAQLQADAQADPGAEVEVTGRLISDEGPSVPPAGADPQTLVRMSPAMLLGRWSDTAGLNVYRQYIASQTAIGPLDAIASPAPDERSRVNWLNIFYAAEWAVFAGFALYLWYRLARDAWEKEVEDLEDEQFEGEQPDPLAAEPAEPRD</sequence>
<feature type="compositionally biased region" description="Acidic residues" evidence="2">
    <location>
        <begin position="269"/>
        <end position="281"/>
    </location>
</feature>
<feature type="transmembrane region" description="Helical" evidence="1">
    <location>
        <begin position="28"/>
        <end position="46"/>
    </location>
</feature>
<dbReference type="InterPro" id="IPR002994">
    <property type="entry name" value="Surf1/Shy1"/>
</dbReference>
<keyword evidence="1" id="KW-1133">Transmembrane helix</keyword>
<evidence type="ECO:0000313" key="4">
    <source>
        <dbReference type="Proteomes" id="UP001263371"/>
    </source>
</evidence>
<organism evidence="3 4">
    <name type="scientific">Microbacterium galbum</name>
    <dbReference type="NCBI Taxonomy" id="3075994"/>
    <lineage>
        <taxon>Bacteria</taxon>
        <taxon>Bacillati</taxon>
        <taxon>Actinomycetota</taxon>
        <taxon>Actinomycetes</taxon>
        <taxon>Micrococcales</taxon>
        <taxon>Microbacteriaceae</taxon>
        <taxon>Microbacterium</taxon>
    </lineage>
</organism>
<keyword evidence="4" id="KW-1185">Reference proteome</keyword>
<proteinExistence type="inferred from homology"/>
<dbReference type="PROSITE" id="PS50895">
    <property type="entry name" value="SURF1"/>
    <property type="match status" value="1"/>
</dbReference>
<gene>
    <name evidence="3" type="ORF">RWH45_03450</name>
</gene>
<protein>
    <recommendedName>
        <fullName evidence="1">SURF1-like protein</fullName>
    </recommendedName>
</protein>